<sequence>MADSARDMEGVKASNQPSGGEQMLETKGNDINSSSSNQPSPSASSFDGGALPDHDPPPTENGLTVGTVSKEEIDKYKIYRTLSDRKLTKAGKLGHLLITSQASLSVRFGRLSKEKVSKDAMQFIDFLRTASIPTLRTSSKPPLRDLLTMATFQSVEVAENNCVYRNEVHHSAGERTQVLQDVAADPTLPRTKAIICANCKHGEAVFFQGFKSRSRRVFGYFGFTVIATVAGAIVAVAGNSDAAKPLYRGRGPFLKS</sequence>
<dbReference type="Proteomes" id="UP000436088">
    <property type="component" value="Unassembled WGS sequence"/>
</dbReference>
<dbReference type="GO" id="GO:0005665">
    <property type="term" value="C:RNA polymerase II, core complex"/>
    <property type="evidence" value="ECO:0007669"/>
    <property type="project" value="TreeGrafter"/>
</dbReference>
<dbReference type="InterPro" id="IPR012164">
    <property type="entry name" value="Rpa12/Rpb9/Rpc10/TFS"/>
</dbReference>
<feature type="region of interest" description="Disordered" evidence="1">
    <location>
        <begin position="1"/>
        <end position="67"/>
    </location>
</feature>
<accession>A0A6A3AJH7</accession>
<proteinExistence type="predicted"/>
<dbReference type="GO" id="GO:0001193">
    <property type="term" value="P:maintenance of transcriptional fidelity during transcription elongation by RNA polymerase II"/>
    <property type="evidence" value="ECO:0007669"/>
    <property type="project" value="TreeGrafter"/>
</dbReference>
<dbReference type="EMBL" id="VEPZ02001001">
    <property type="protein sequence ID" value="KAE8703405.1"/>
    <property type="molecule type" value="Genomic_DNA"/>
</dbReference>
<dbReference type="AlphaFoldDB" id="A0A6A3AJH7"/>
<protein>
    <submittedName>
        <fullName evidence="3">DNA-directed RNA polymerases II, IV and V subunit 9B</fullName>
    </submittedName>
</protein>
<evidence type="ECO:0000313" key="3">
    <source>
        <dbReference type="EMBL" id="KAE8703405.1"/>
    </source>
</evidence>
<keyword evidence="2" id="KW-0472">Membrane</keyword>
<evidence type="ECO:0000313" key="4">
    <source>
        <dbReference type="Proteomes" id="UP000436088"/>
    </source>
</evidence>
<feature type="transmembrane region" description="Helical" evidence="2">
    <location>
        <begin position="217"/>
        <end position="238"/>
    </location>
</feature>
<dbReference type="GO" id="GO:0006367">
    <property type="term" value="P:transcription initiation at RNA polymerase II promoter"/>
    <property type="evidence" value="ECO:0007669"/>
    <property type="project" value="TreeGrafter"/>
</dbReference>
<organism evidence="3 4">
    <name type="scientific">Hibiscus syriacus</name>
    <name type="common">Rose of Sharon</name>
    <dbReference type="NCBI Taxonomy" id="106335"/>
    <lineage>
        <taxon>Eukaryota</taxon>
        <taxon>Viridiplantae</taxon>
        <taxon>Streptophyta</taxon>
        <taxon>Embryophyta</taxon>
        <taxon>Tracheophyta</taxon>
        <taxon>Spermatophyta</taxon>
        <taxon>Magnoliopsida</taxon>
        <taxon>eudicotyledons</taxon>
        <taxon>Gunneridae</taxon>
        <taxon>Pentapetalae</taxon>
        <taxon>rosids</taxon>
        <taxon>malvids</taxon>
        <taxon>Malvales</taxon>
        <taxon>Malvaceae</taxon>
        <taxon>Malvoideae</taxon>
        <taxon>Hibiscus</taxon>
    </lineage>
</organism>
<dbReference type="PANTHER" id="PTHR11239">
    <property type="entry name" value="DNA-DIRECTED RNA POLYMERASE"/>
    <property type="match status" value="1"/>
</dbReference>
<dbReference type="GO" id="GO:0003899">
    <property type="term" value="F:DNA-directed RNA polymerase activity"/>
    <property type="evidence" value="ECO:0007669"/>
    <property type="project" value="InterPro"/>
</dbReference>
<dbReference type="PANTHER" id="PTHR11239:SF1">
    <property type="entry name" value="DNA-DIRECTED RNA POLYMERASE II SUBUNIT RPB9"/>
    <property type="match status" value="1"/>
</dbReference>
<dbReference type="Gene3D" id="2.20.25.10">
    <property type="match status" value="1"/>
</dbReference>
<dbReference type="SUPFAM" id="SSF57783">
    <property type="entry name" value="Zinc beta-ribbon"/>
    <property type="match status" value="1"/>
</dbReference>
<comment type="caution">
    <text evidence="3">The sequence shown here is derived from an EMBL/GenBank/DDBJ whole genome shotgun (WGS) entry which is preliminary data.</text>
</comment>
<keyword evidence="2" id="KW-1133">Transmembrane helix</keyword>
<feature type="compositionally biased region" description="Basic and acidic residues" evidence="1">
    <location>
        <begin position="1"/>
        <end position="10"/>
    </location>
</feature>
<feature type="compositionally biased region" description="Low complexity" evidence="1">
    <location>
        <begin position="32"/>
        <end position="45"/>
    </location>
</feature>
<keyword evidence="3" id="KW-0804">Transcription</keyword>
<keyword evidence="2" id="KW-0812">Transmembrane</keyword>
<name>A0A6A3AJH7_HIBSY</name>
<reference evidence="3" key="1">
    <citation type="submission" date="2019-09" db="EMBL/GenBank/DDBJ databases">
        <title>Draft genome information of white flower Hibiscus syriacus.</title>
        <authorList>
            <person name="Kim Y.-M."/>
        </authorList>
    </citation>
    <scope>NUCLEOTIDE SEQUENCE [LARGE SCALE GENOMIC DNA]</scope>
    <source>
        <strain evidence="3">YM2019G1</strain>
    </source>
</reference>
<evidence type="ECO:0000256" key="1">
    <source>
        <dbReference type="SAM" id="MobiDB-lite"/>
    </source>
</evidence>
<keyword evidence="3" id="KW-0240">DNA-directed RNA polymerase</keyword>
<dbReference type="GO" id="GO:0006283">
    <property type="term" value="P:transcription-coupled nucleotide-excision repair"/>
    <property type="evidence" value="ECO:0007669"/>
    <property type="project" value="TreeGrafter"/>
</dbReference>
<gene>
    <name evidence="3" type="ORF">F3Y22_tig00110472pilonHSYRG00515</name>
</gene>
<evidence type="ECO:0000256" key="2">
    <source>
        <dbReference type="SAM" id="Phobius"/>
    </source>
</evidence>
<keyword evidence="4" id="KW-1185">Reference proteome</keyword>